<dbReference type="Pfam" id="PF13041">
    <property type="entry name" value="PPR_2"/>
    <property type="match status" value="3"/>
</dbReference>
<feature type="repeat" description="PPR" evidence="2">
    <location>
        <begin position="242"/>
        <end position="276"/>
    </location>
</feature>
<dbReference type="Gene3D" id="1.25.40.10">
    <property type="entry name" value="Tetratricopeptide repeat domain"/>
    <property type="match status" value="4"/>
</dbReference>
<dbReference type="SUPFAM" id="SSF81901">
    <property type="entry name" value="HCP-like"/>
    <property type="match status" value="1"/>
</dbReference>
<dbReference type="InterPro" id="IPR046960">
    <property type="entry name" value="PPR_At4g14850-like_plant"/>
</dbReference>
<dbReference type="PROSITE" id="PS51375">
    <property type="entry name" value="PPR"/>
    <property type="match status" value="6"/>
</dbReference>
<dbReference type="InterPro" id="IPR002885">
    <property type="entry name" value="PPR_rpt"/>
</dbReference>
<dbReference type="InterPro" id="IPR046848">
    <property type="entry name" value="E_motif"/>
</dbReference>
<feature type="repeat" description="PPR" evidence="2">
    <location>
        <begin position="79"/>
        <end position="113"/>
    </location>
</feature>
<evidence type="ECO:0000313" key="3">
    <source>
        <dbReference type="EMBL" id="KAK9038390.1"/>
    </source>
</evidence>
<evidence type="ECO:0000256" key="2">
    <source>
        <dbReference type="PROSITE-ProRule" id="PRU00708"/>
    </source>
</evidence>
<dbReference type="NCBIfam" id="TIGR00756">
    <property type="entry name" value="PPR"/>
    <property type="match status" value="6"/>
</dbReference>
<evidence type="ECO:0000313" key="4">
    <source>
        <dbReference type="Proteomes" id="UP001396334"/>
    </source>
</evidence>
<keyword evidence="4" id="KW-1185">Reference proteome</keyword>
<protein>
    <recommendedName>
        <fullName evidence="5">Pentatricopeptide repeat-containing protein</fullName>
    </recommendedName>
</protein>
<organism evidence="3 4">
    <name type="scientific">Hibiscus sabdariffa</name>
    <name type="common">roselle</name>
    <dbReference type="NCBI Taxonomy" id="183260"/>
    <lineage>
        <taxon>Eukaryota</taxon>
        <taxon>Viridiplantae</taxon>
        <taxon>Streptophyta</taxon>
        <taxon>Embryophyta</taxon>
        <taxon>Tracheophyta</taxon>
        <taxon>Spermatophyta</taxon>
        <taxon>Magnoliopsida</taxon>
        <taxon>eudicotyledons</taxon>
        <taxon>Gunneridae</taxon>
        <taxon>Pentapetalae</taxon>
        <taxon>rosids</taxon>
        <taxon>malvids</taxon>
        <taxon>Malvales</taxon>
        <taxon>Malvaceae</taxon>
        <taxon>Malvoideae</taxon>
        <taxon>Hibiscus</taxon>
    </lineage>
</organism>
<feature type="repeat" description="PPR" evidence="2">
    <location>
        <begin position="314"/>
        <end position="344"/>
    </location>
</feature>
<sequence length="772" mass="86555">MIRKRPIDRSINRQQRSPTTFWSQCLNIRSLKQIHGFLITKGFNSNQSALRELIFKSAIEISGALHYAHQMFDRISEPDTFMWNTIIRGSAQSQNPLEAILRYTQMEKCDVQPDSFTFPFVLKACTKLRWRKMGFGIQGKALKMGFMENNFLRNTLIYFHANCGDLSVASELFDDSAKKDVVPWSALTSGYARRGKLDVARSYFDEMPVKDLISWNVMVTAYAKRGEMESARKLFNEAPKKDVVTWNAMIAGYVLSGECKKALEMFEEMKNTGERPDEVTMLSLLNACADLGDLQVGIKMHWSLSEMMSSDGFNVLLGNALIDMYAKCGSIERALKVFLEMREKDVSTWNTVIGGLAFHGHAEESINLFTDMRRSKVRPDEITFVGVLVACSHAGKVEEGRQYFKLMRDGYNIEPNIRHCGCMVDMLGRAGLLDEAFKFIDSMVVEPNAIIWRTLLGACRIHGNAELGRRANARLLNMRRDESGNYVLLSNIYASKGEWDRAEKMRKMMDDTGVRKEAGVEEVIELVIGEDSFLVHVRELGFSDDSSPLRQGFGSNKKEKDEPHVSDCWSDFDSSTYKQETVGMDRSNVASEIEAINAMCAEKDYNNCSPREHSPVRSNTYEVNLVGESPKLRNASVSPILKKGGVSYRDALVSIPGVDATPTVKEIEGLVVGPDSNNRSLDQEEPEAVKELCETDPGNLSDSWADTVDRVVNKGKVCYVKKVNVSCDLGENVADFYAELEGRKKGARGGLLCFDSLFFVNQKSLGGLAIAC</sequence>
<dbReference type="EMBL" id="JBBPBN010000005">
    <property type="protein sequence ID" value="KAK9038390.1"/>
    <property type="molecule type" value="Genomic_DNA"/>
</dbReference>
<accession>A0ABR2TM67</accession>
<dbReference type="InterPro" id="IPR011990">
    <property type="entry name" value="TPR-like_helical_dom_sf"/>
</dbReference>
<keyword evidence="1" id="KW-0677">Repeat</keyword>
<feature type="repeat" description="PPR" evidence="2">
    <location>
        <begin position="180"/>
        <end position="210"/>
    </location>
</feature>
<dbReference type="Pfam" id="PF01535">
    <property type="entry name" value="PPR"/>
    <property type="match status" value="2"/>
</dbReference>
<evidence type="ECO:0008006" key="5">
    <source>
        <dbReference type="Google" id="ProtNLM"/>
    </source>
</evidence>
<feature type="repeat" description="PPR" evidence="2">
    <location>
        <begin position="345"/>
        <end position="379"/>
    </location>
</feature>
<dbReference type="Proteomes" id="UP001396334">
    <property type="component" value="Unassembled WGS sequence"/>
</dbReference>
<comment type="caution">
    <text evidence="3">The sequence shown here is derived from an EMBL/GenBank/DDBJ whole genome shotgun (WGS) entry which is preliminary data.</text>
</comment>
<name>A0ABR2TM67_9ROSI</name>
<dbReference type="PANTHER" id="PTHR47926:SF391">
    <property type="entry name" value="TETRATRICOPEPTIDE-LIKE HELICAL DOMAIN SUPERFAMILY"/>
    <property type="match status" value="1"/>
</dbReference>
<gene>
    <name evidence="3" type="ORF">V6N11_023264</name>
</gene>
<reference evidence="3 4" key="1">
    <citation type="journal article" date="2024" name="G3 (Bethesda)">
        <title>Genome assembly of Hibiscus sabdariffa L. provides insights into metabolisms of medicinal natural products.</title>
        <authorList>
            <person name="Kim T."/>
        </authorList>
    </citation>
    <scope>NUCLEOTIDE SEQUENCE [LARGE SCALE GENOMIC DNA]</scope>
    <source>
        <strain evidence="3">TK-2024</strain>
        <tissue evidence="3">Old leaves</tissue>
    </source>
</reference>
<feature type="repeat" description="PPR" evidence="2">
    <location>
        <begin position="211"/>
        <end position="241"/>
    </location>
</feature>
<dbReference type="PANTHER" id="PTHR47926">
    <property type="entry name" value="PENTATRICOPEPTIDE REPEAT-CONTAINING PROTEIN"/>
    <property type="match status" value="1"/>
</dbReference>
<dbReference type="Pfam" id="PF20431">
    <property type="entry name" value="E_motif"/>
    <property type="match status" value="1"/>
</dbReference>
<evidence type="ECO:0000256" key="1">
    <source>
        <dbReference type="ARBA" id="ARBA00022737"/>
    </source>
</evidence>
<proteinExistence type="predicted"/>